<evidence type="ECO:0000313" key="2">
    <source>
        <dbReference type="EMBL" id="KAB0795272.1"/>
    </source>
</evidence>
<dbReference type="OrthoDB" id="6784883at2759"/>
<feature type="compositionally biased region" description="Polar residues" evidence="1">
    <location>
        <begin position="259"/>
        <end position="269"/>
    </location>
</feature>
<keyword evidence="3" id="KW-1185">Reference proteome</keyword>
<evidence type="ECO:0000256" key="1">
    <source>
        <dbReference type="SAM" id="MobiDB-lite"/>
    </source>
</evidence>
<name>A0A5N4AD81_PHOPY</name>
<feature type="region of interest" description="Disordered" evidence="1">
    <location>
        <begin position="983"/>
        <end position="1026"/>
    </location>
</feature>
<comment type="caution">
    <text evidence="2">The sequence shown here is derived from an EMBL/GenBank/DDBJ whole genome shotgun (WGS) entry which is preliminary data.</text>
</comment>
<feature type="region of interest" description="Disordered" evidence="1">
    <location>
        <begin position="251"/>
        <end position="277"/>
    </location>
</feature>
<dbReference type="InParanoid" id="A0A5N4AD81"/>
<accession>A0A5N4AD81</accession>
<reference evidence="2 3" key="1">
    <citation type="journal article" date="2018" name="Elife">
        <title>Firefly genomes illuminate parallel origins of bioluminescence in beetles.</title>
        <authorList>
            <person name="Fallon T.R."/>
            <person name="Lower S.E."/>
            <person name="Chang C.H."/>
            <person name="Bessho-Uehara M."/>
            <person name="Martin G.J."/>
            <person name="Bewick A.J."/>
            <person name="Behringer M."/>
            <person name="Debat H.J."/>
            <person name="Wong I."/>
            <person name="Day J.C."/>
            <person name="Suvorov A."/>
            <person name="Silva C.J."/>
            <person name="Stanger-Hall K.F."/>
            <person name="Hall D.W."/>
            <person name="Schmitz R.J."/>
            <person name="Nelson D.R."/>
            <person name="Lewis S.M."/>
            <person name="Shigenobu S."/>
            <person name="Bybee S.M."/>
            <person name="Larracuente A.M."/>
            <person name="Oba Y."/>
            <person name="Weng J.K."/>
        </authorList>
    </citation>
    <scope>NUCLEOTIDE SEQUENCE [LARGE SCALE GENOMIC DNA]</scope>
    <source>
        <strain evidence="2">1611_PpyrPB1</strain>
        <tissue evidence="2">Whole body</tissue>
    </source>
</reference>
<gene>
    <name evidence="2" type="ORF">PPYR_12111</name>
</gene>
<sequence>MENRENPQNSKTSTPTEHLDTASNSHLARKTSRSGTIWGKFSKVFAKKKPKPKAQSKTNSVILPQQLTPIAQSKNGYRARFAEQVSAYAKVEKLAMLVGLPDWIDENVTITLELNLLSCSSPGRYQEPKPLVCTSETDSQTVFTGSLKVTNKGNVLNIMSMPLYLVDSKEAVNSQRLEHETILKASDDVPYAKKGPDSGIYEVQVSVIFTRLHNVEVPRNLNGASSESDKYEDTLAMAIRKEMDELIDHTSHDQAANDGESQSAVNADIQSEDSGNDLNNCRMRGSGVILTSTPDCDQLSLCNMSTQINSPWDDKNFDNYYVPPWGSVPTQYLLTYEDTKSAAAFGHCDMFSYRNCRDETGASASQCQKCIVNHMSTQYSGNDEGPSVPCCKIVITAEVSTQYSSSCLMQDKEVEVQDSLCNMRLSVPSGKDSGSWSSLSYALGDLNRQQNILCQPKDSNLSSDITAWPSSSTTTNIGDSSTLPSIVSDESVSLQDRRHSQGFSVKSLDSTIQQRSWSPMTRTSKISISKVPKEYPPFPSATSNFEGKPESLLNEELCLTSKIANVNPLGEFARCEVVSNVEVHIANDPFRDSEQKYQSYYEDNDRFYETHRENVRRYFDDATSPKQQVEVHLGGDSSRSDCDTKMGEFKVCLTKMGDILATSSISKDIEKSTDDQLLSKERLQTYEKAENGIQNIIKELLKESGDIKESALLRGAKEECDPPVVLDYVKTKPDYEKLCAVMIDEMGKYSTTVKEDASVMIGDVLDEIIDKSAEIANSRIKDRAYLEDETKASPLRLTYFPHSTFTDSKVPKTSYCFGEVACNTCITISSTPSTHSKQIANDSSGEQAKIECFLAEDVQCHETLARAPPEEEKFQASVSLNSMTAEFENSKDLPTDHTIMCKETDEEVFIQNIDLITSDWTTQTECNSSSEQEISSTVPDHQPSTSSGKEQLPTSCIALQQKPATHNIQQAITGKLCSSSGSLTNQKVLGEPGNESPDADDESDNISPNLNLPKSRYKSKQDLNTPQEIADIEKNLQENDTCVRKGEVLFDSQKLPD</sequence>
<feature type="region of interest" description="Disordered" evidence="1">
    <location>
        <begin position="923"/>
        <end position="951"/>
    </location>
</feature>
<dbReference type="Proteomes" id="UP000327044">
    <property type="component" value="Unassembled WGS sequence"/>
</dbReference>
<evidence type="ECO:0000313" key="3">
    <source>
        <dbReference type="Proteomes" id="UP000327044"/>
    </source>
</evidence>
<organism evidence="2 3">
    <name type="scientific">Photinus pyralis</name>
    <name type="common">Common eastern firefly</name>
    <name type="synonym">Lampyris pyralis</name>
    <dbReference type="NCBI Taxonomy" id="7054"/>
    <lineage>
        <taxon>Eukaryota</taxon>
        <taxon>Metazoa</taxon>
        <taxon>Ecdysozoa</taxon>
        <taxon>Arthropoda</taxon>
        <taxon>Hexapoda</taxon>
        <taxon>Insecta</taxon>
        <taxon>Pterygota</taxon>
        <taxon>Neoptera</taxon>
        <taxon>Endopterygota</taxon>
        <taxon>Coleoptera</taxon>
        <taxon>Polyphaga</taxon>
        <taxon>Elateriformia</taxon>
        <taxon>Elateroidea</taxon>
        <taxon>Lampyridae</taxon>
        <taxon>Lampyrinae</taxon>
        <taxon>Photinus</taxon>
    </lineage>
</organism>
<dbReference type="AlphaFoldDB" id="A0A5N4AD81"/>
<proteinExistence type="predicted"/>
<feature type="region of interest" description="Disordered" evidence="1">
    <location>
        <begin position="1"/>
        <end position="34"/>
    </location>
</feature>
<feature type="compositionally biased region" description="Polar residues" evidence="1">
    <location>
        <begin position="1"/>
        <end position="26"/>
    </location>
</feature>
<dbReference type="EMBL" id="VVIM01000008">
    <property type="protein sequence ID" value="KAB0795272.1"/>
    <property type="molecule type" value="Genomic_DNA"/>
</dbReference>
<protein>
    <submittedName>
        <fullName evidence="2">Uncharacterized protein</fullName>
    </submittedName>
</protein>